<dbReference type="InterPro" id="IPR017941">
    <property type="entry name" value="Rieske_2Fe-2S"/>
</dbReference>
<evidence type="ECO:0000256" key="7">
    <source>
        <dbReference type="ARBA" id="ARBA00023004"/>
    </source>
</evidence>
<accession>A0A7W8L9K4</accession>
<evidence type="ECO:0000256" key="5">
    <source>
        <dbReference type="ARBA" id="ARBA00022827"/>
    </source>
</evidence>
<dbReference type="GO" id="GO:0016651">
    <property type="term" value="F:oxidoreductase activity, acting on NAD(P)H"/>
    <property type="evidence" value="ECO:0007669"/>
    <property type="project" value="TreeGrafter"/>
</dbReference>
<protein>
    <submittedName>
        <fullName evidence="10">NADPH-dependent 2,4-dienoyl-CoA reductase/sulfur reductase-like enzyme/nitrite reductase/ring-hydroxylating ferredoxin subunit</fullName>
    </submittedName>
</protein>
<comment type="cofactor">
    <cofactor evidence="1">
        <name>FAD</name>
        <dbReference type="ChEBI" id="CHEBI:57692"/>
    </cofactor>
</comment>
<dbReference type="Gene3D" id="3.30.390.30">
    <property type="match status" value="1"/>
</dbReference>
<evidence type="ECO:0000313" key="10">
    <source>
        <dbReference type="EMBL" id="MBB5402936.1"/>
    </source>
</evidence>
<dbReference type="AlphaFoldDB" id="A0A7W8L9K4"/>
<evidence type="ECO:0000256" key="4">
    <source>
        <dbReference type="ARBA" id="ARBA00022723"/>
    </source>
</evidence>
<keyword evidence="6" id="KW-0560">Oxidoreductase</keyword>
<keyword evidence="8" id="KW-0411">Iron-sulfur</keyword>
<comment type="caution">
    <text evidence="10">The sequence shown here is derived from an EMBL/GenBank/DDBJ whole genome shotgun (WGS) entry which is preliminary data.</text>
</comment>
<keyword evidence="4" id="KW-0479">Metal-binding</keyword>
<dbReference type="SUPFAM" id="SSF51905">
    <property type="entry name" value="FAD/NAD(P)-binding domain"/>
    <property type="match status" value="1"/>
</dbReference>
<dbReference type="Pfam" id="PF07992">
    <property type="entry name" value="Pyr_redox_2"/>
    <property type="match status" value="1"/>
</dbReference>
<dbReference type="InterPro" id="IPR036922">
    <property type="entry name" value="Rieske_2Fe-2S_sf"/>
</dbReference>
<dbReference type="PRINTS" id="PR00411">
    <property type="entry name" value="PNDRDTASEI"/>
</dbReference>
<dbReference type="SUPFAM" id="SSF50022">
    <property type="entry name" value="ISP domain"/>
    <property type="match status" value="1"/>
</dbReference>
<name>A0A7W8L9K4_9BURK</name>
<dbReference type="PANTHER" id="PTHR43557:SF2">
    <property type="entry name" value="RIESKE DOMAIN-CONTAINING PROTEIN-RELATED"/>
    <property type="match status" value="1"/>
</dbReference>
<dbReference type="EMBL" id="JACHDE010000010">
    <property type="protein sequence ID" value="MBB5402936.1"/>
    <property type="molecule type" value="Genomic_DNA"/>
</dbReference>
<sequence>MSTTARRVARLSELPAERAVRVTVDDTPILLVRDGDTVHAYSPDCPHAGGPLEEGALCHGRIICPWHKGTFDVATGNVLEPPPLLPLDRYPVTLDGDDVLVSAGKIVAPEAAAHTPALDAAAQRKHYVVIGAGAAGAAACAALREFGFEGRITLIGDEAHAPYDRTSLSKFVPSFEMPPADVPPLLPPDWLHTHGIERIVAKVARLDVPARTIHFEAGAGNGGQSIEPLKYDTALLATGSVPKVPDIPGCELGGVHVLRHLDDAAALIDALGDDASQTRVAILGSSFIGLEVASALRKHGVPVTVISRDKMPFVKQFGERAGQMFRALHESNGVKFYLDAKVASLEGEEGNVHTVMLADGEAIAADVVLLGTGVAPATGFVEGLPLQKDGGVVVNAGMSAACGLYAAGDIAVFSLHENQEPLRIEHWRVAQQHARIAAQNMCGLRTRYADVPFFWTYHYGKNFEYLGHASEWDEIVVDGDFDHHQFIALYVRDGNVDAVFACEREALTARLSDAMRGGLSRADALTIIGATAGSAPQAAAS</sequence>
<dbReference type="PRINTS" id="PR00368">
    <property type="entry name" value="FADPNR"/>
</dbReference>
<dbReference type="RefSeq" id="WP_184227467.1">
    <property type="nucleotide sequence ID" value="NZ_JACHDE010000010.1"/>
</dbReference>
<dbReference type="GO" id="GO:0005737">
    <property type="term" value="C:cytoplasm"/>
    <property type="evidence" value="ECO:0007669"/>
    <property type="project" value="TreeGrafter"/>
</dbReference>
<dbReference type="Gene3D" id="3.50.50.60">
    <property type="entry name" value="FAD/NAD(P)-binding domain"/>
    <property type="match status" value="2"/>
</dbReference>
<proteinExistence type="predicted"/>
<dbReference type="InterPro" id="IPR028202">
    <property type="entry name" value="Reductase_C"/>
</dbReference>
<dbReference type="SUPFAM" id="SSF55424">
    <property type="entry name" value="FAD/NAD-linked reductases, dimerisation (C-terminal) domain"/>
    <property type="match status" value="1"/>
</dbReference>
<dbReference type="InterPro" id="IPR036188">
    <property type="entry name" value="FAD/NAD-bd_sf"/>
</dbReference>
<keyword evidence="3" id="KW-0001">2Fe-2S</keyword>
<dbReference type="Gene3D" id="2.102.10.10">
    <property type="entry name" value="Rieske [2Fe-2S] iron-sulphur domain"/>
    <property type="match status" value="1"/>
</dbReference>
<evidence type="ECO:0000256" key="3">
    <source>
        <dbReference type="ARBA" id="ARBA00022714"/>
    </source>
</evidence>
<evidence type="ECO:0000256" key="2">
    <source>
        <dbReference type="ARBA" id="ARBA00022630"/>
    </source>
</evidence>
<dbReference type="GO" id="GO:0051537">
    <property type="term" value="F:2 iron, 2 sulfur cluster binding"/>
    <property type="evidence" value="ECO:0007669"/>
    <property type="project" value="UniProtKB-KW"/>
</dbReference>
<feature type="domain" description="Rieske" evidence="9">
    <location>
        <begin position="6"/>
        <end position="101"/>
    </location>
</feature>
<evidence type="ECO:0000313" key="11">
    <source>
        <dbReference type="Proteomes" id="UP000592820"/>
    </source>
</evidence>
<organism evidence="10 11">
    <name type="scientific">Paraburkholderia youngii</name>
    <dbReference type="NCBI Taxonomy" id="2782701"/>
    <lineage>
        <taxon>Bacteria</taxon>
        <taxon>Pseudomonadati</taxon>
        <taxon>Pseudomonadota</taxon>
        <taxon>Betaproteobacteria</taxon>
        <taxon>Burkholderiales</taxon>
        <taxon>Burkholderiaceae</taxon>
        <taxon>Paraburkholderia</taxon>
    </lineage>
</organism>
<dbReference type="Pfam" id="PF00355">
    <property type="entry name" value="Rieske"/>
    <property type="match status" value="1"/>
</dbReference>
<dbReference type="PANTHER" id="PTHR43557">
    <property type="entry name" value="APOPTOSIS-INDUCING FACTOR 1"/>
    <property type="match status" value="1"/>
</dbReference>
<dbReference type="Pfam" id="PF14759">
    <property type="entry name" value="Reductase_C"/>
    <property type="match status" value="1"/>
</dbReference>
<keyword evidence="7" id="KW-0408">Iron</keyword>
<dbReference type="InterPro" id="IPR023753">
    <property type="entry name" value="FAD/NAD-binding_dom"/>
</dbReference>
<gene>
    <name evidence="10" type="ORF">HDG41_005022</name>
</gene>
<dbReference type="GO" id="GO:0046872">
    <property type="term" value="F:metal ion binding"/>
    <property type="evidence" value="ECO:0007669"/>
    <property type="project" value="UniProtKB-KW"/>
</dbReference>
<evidence type="ECO:0000256" key="1">
    <source>
        <dbReference type="ARBA" id="ARBA00001974"/>
    </source>
</evidence>
<evidence type="ECO:0000259" key="9">
    <source>
        <dbReference type="PROSITE" id="PS51296"/>
    </source>
</evidence>
<reference evidence="10 11" key="1">
    <citation type="submission" date="2020-08" db="EMBL/GenBank/DDBJ databases">
        <title>Genomic Encyclopedia of Type Strains, Phase IV (KMG-V): Genome sequencing to study the core and pangenomes of soil and plant-associated prokaryotes.</title>
        <authorList>
            <person name="Whitman W."/>
        </authorList>
    </citation>
    <scope>NUCLEOTIDE SEQUENCE [LARGE SCALE GENOMIC DNA]</scope>
    <source>
        <strain evidence="10 11">JPY162</strain>
    </source>
</reference>
<dbReference type="Proteomes" id="UP000592820">
    <property type="component" value="Unassembled WGS sequence"/>
</dbReference>
<keyword evidence="5" id="KW-0274">FAD</keyword>
<keyword evidence="2" id="KW-0285">Flavoprotein</keyword>
<dbReference type="InterPro" id="IPR050446">
    <property type="entry name" value="FAD-oxidoreductase/Apoptosis"/>
</dbReference>
<dbReference type="PROSITE" id="PS51296">
    <property type="entry name" value="RIESKE"/>
    <property type="match status" value="1"/>
</dbReference>
<dbReference type="InterPro" id="IPR016156">
    <property type="entry name" value="FAD/NAD-linked_Rdtase_dimer_sf"/>
</dbReference>
<evidence type="ECO:0000256" key="6">
    <source>
        <dbReference type="ARBA" id="ARBA00023002"/>
    </source>
</evidence>
<evidence type="ECO:0000256" key="8">
    <source>
        <dbReference type="ARBA" id="ARBA00023014"/>
    </source>
</evidence>